<dbReference type="Proteomes" id="UP000261600">
    <property type="component" value="Unplaced"/>
</dbReference>
<dbReference type="InterPro" id="IPR029058">
    <property type="entry name" value="AB_hydrolase_fold"/>
</dbReference>
<reference evidence="2" key="2">
    <citation type="submission" date="2025-09" db="UniProtKB">
        <authorList>
            <consortium name="Ensembl"/>
        </authorList>
    </citation>
    <scope>IDENTIFICATION</scope>
</reference>
<feature type="region of interest" description="Disordered" evidence="1">
    <location>
        <begin position="13"/>
        <end position="37"/>
    </location>
</feature>
<organism evidence="2 3">
    <name type="scientific">Monopterus albus</name>
    <name type="common">Swamp eel</name>
    <dbReference type="NCBI Taxonomy" id="43700"/>
    <lineage>
        <taxon>Eukaryota</taxon>
        <taxon>Metazoa</taxon>
        <taxon>Chordata</taxon>
        <taxon>Craniata</taxon>
        <taxon>Vertebrata</taxon>
        <taxon>Euteleostomi</taxon>
        <taxon>Actinopterygii</taxon>
        <taxon>Neopterygii</taxon>
        <taxon>Teleostei</taxon>
        <taxon>Neoteleostei</taxon>
        <taxon>Acanthomorphata</taxon>
        <taxon>Anabantaria</taxon>
        <taxon>Synbranchiformes</taxon>
        <taxon>Synbranchidae</taxon>
        <taxon>Monopterus</taxon>
    </lineage>
</organism>
<keyword evidence="3" id="KW-1185">Reference proteome</keyword>
<evidence type="ECO:0000256" key="1">
    <source>
        <dbReference type="SAM" id="MobiDB-lite"/>
    </source>
</evidence>
<sequence>MLLEVVRMDVSSADPSSPLLLSDSPSRTPASSQSQSHCASTSRPLLVFFSWLHAQPGSVTKYRDLYLDRGMDVLVVQSSVMYFLWPRWGLDYGLEVLKVLEEPQFLERVVLIHATSIGGFTFTQVLHHVTQAPETHVGLNQRVIGHIYDSLVIGSLEHMAIGLGKSLVPALECFIKNAAMLYFWLFKTHTADMYERSIQLFHNSPITAPAFFFFSENDPLCNSSALEKLIDLWKERGVAVESRKWKESTHAAHLRCHPDDYLSALEKFLTSLPISYLKAKM</sequence>
<dbReference type="PANTHER" id="PTHR20908:SF4">
    <property type="entry name" value="SI:DKEY-5I3.5"/>
    <property type="match status" value="1"/>
</dbReference>
<dbReference type="Ensembl" id="ENSMALT00000017459.1">
    <property type="protein sequence ID" value="ENSMALP00000017122.1"/>
    <property type="gene ID" value="ENSMALG00000011989.1"/>
</dbReference>
<accession>A0A3Q3JR38</accession>
<name>A0A3Q3JR38_MONAL</name>
<proteinExistence type="predicted"/>
<protein>
    <submittedName>
        <fullName evidence="2">Uncharacterized protein</fullName>
    </submittedName>
</protein>
<dbReference type="InterPro" id="IPR008547">
    <property type="entry name" value="DUF829_TMEM53"/>
</dbReference>
<evidence type="ECO:0000313" key="2">
    <source>
        <dbReference type="Ensembl" id="ENSMALP00000017122.1"/>
    </source>
</evidence>
<dbReference type="GO" id="GO:0017171">
    <property type="term" value="F:serine hydrolase activity"/>
    <property type="evidence" value="ECO:0007669"/>
    <property type="project" value="TreeGrafter"/>
</dbReference>
<dbReference type="Gene3D" id="3.40.50.1820">
    <property type="entry name" value="alpha/beta hydrolase"/>
    <property type="match status" value="1"/>
</dbReference>
<dbReference type="PANTHER" id="PTHR20908">
    <property type="entry name" value="LD15586P"/>
    <property type="match status" value="1"/>
</dbReference>
<dbReference type="AlphaFoldDB" id="A0A3Q3JR38"/>
<dbReference type="SUPFAM" id="SSF53474">
    <property type="entry name" value="alpha/beta-Hydrolases"/>
    <property type="match status" value="1"/>
</dbReference>
<dbReference type="Pfam" id="PF05705">
    <property type="entry name" value="DUF829"/>
    <property type="match status" value="1"/>
</dbReference>
<reference evidence="2" key="1">
    <citation type="submission" date="2025-08" db="UniProtKB">
        <authorList>
            <consortium name="Ensembl"/>
        </authorList>
    </citation>
    <scope>IDENTIFICATION</scope>
</reference>
<evidence type="ECO:0000313" key="3">
    <source>
        <dbReference type="Proteomes" id="UP000261600"/>
    </source>
</evidence>